<organism evidence="2 3">
    <name type="scientific">Streptomyces niveus</name>
    <name type="common">Streptomyces spheroides</name>
    <dbReference type="NCBI Taxonomy" id="193462"/>
    <lineage>
        <taxon>Bacteria</taxon>
        <taxon>Bacillati</taxon>
        <taxon>Actinomycetota</taxon>
        <taxon>Actinomycetes</taxon>
        <taxon>Kitasatosporales</taxon>
        <taxon>Streptomycetaceae</taxon>
        <taxon>Streptomyces</taxon>
    </lineage>
</organism>
<sequence length="455" mass="50256">MPTTDEHRAREIRRIYGLLEGHPQQVAPGFLPAGEWEAEGESFDPGIPRRLHHLLGNRAKAGVEELEALRAAGIGMVKREGKDGYKIDKNTPTISNPLRPVQDGMRASEIRRIYGLLEGHRQQVTPGFLPFRKWTAEGESFDPGITRRLHQLMEGRYKAGVEEMEALQAAGIRMVKREGKDGYNIDKATPTISIPVPSVRDEMRASEIRRIYGLLEGHPAQVECGFLPHRKWTAEGESFDPGITRRLHNLMEEKHKVGVEESEALRAAGIGMVKREGKDGYNIDKATPTIGNPLRPVQDGMRASEIRRIYGLLEGHPAQVKRGFLPGQAWKAVGESLDPGIPWRLHNLKGTRVKAGVEEMEALQAAGIKMVKREGKDGYRIDKSTPAGGEIRRGHSSQEVSAYAPLPGASGPSSATVAQYAQWNPQQRSPQPVASSSQQPTAGVNPQTKKPRRSH</sequence>
<reference evidence="2" key="1">
    <citation type="submission" date="2022-10" db="EMBL/GenBank/DDBJ databases">
        <title>The complete genomes of actinobacterial strains from the NBC collection.</title>
        <authorList>
            <person name="Joergensen T.S."/>
            <person name="Alvarez Arevalo M."/>
            <person name="Sterndorff E.B."/>
            <person name="Faurdal D."/>
            <person name="Vuksanovic O."/>
            <person name="Mourched A.-S."/>
            <person name="Charusanti P."/>
            <person name="Shaw S."/>
            <person name="Blin K."/>
            <person name="Weber T."/>
        </authorList>
    </citation>
    <scope>NUCLEOTIDE SEQUENCE</scope>
    <source>
        <strain evidence="2">NBC_01432</strain>
    </source>
</reference>
<name>A0ABZ1ZYJ9_STRNV</name>
<feature type="compositionally biased region" description="Low complexity" evidence="1">
    <location>
        <begin position="425"/>
        <end position="440"/>
    </location>
</feature>
<dbReference type="RefSeq" id="WP_329074327.1">
    <property type="nucleotide sequence ID" value="NZ_CP109495.1"/>
</dbReference>
<dbReference type="Proteomes" id="UP001432209">
    <property type="component" value="Chromosome"/>
</dbReference>
<feature type="compositionally biased region" description="Polar residues" evidence="1">
    <location>
        <begin position="411"/>
        <end position="424"/>
    </location>
</feature>
<keyword evidence="3" id="KW-1185">Reference proteome</keyword>
<evidence type="ECO:0000256" key="1">
    <source>
        <dbReference type="SAM" id="MobiDB-lite"/>
    </source>
</evidence>
<accession>A0ABZ1ZYJ9</accession>
<evidence type="ECO:0000313" key="2">
    <source>
        <dbReference type="EMBL" id="WUX50694.1"/>
    </source>
</evidence>
<feature type="region of interest" description="Disordered" evidence="1">
    <location>
        <begin position="377"/>
        <end position="455"/>
    </location>
</feature>
<protein>
    <submittedName>
        <fullName evidence="2">Uncharacterized protein</fullName>
    </submittedName>
</protein>
<proteinExistence type="predicted"/>
<gene>
    <name evidence="2" type="ORF">OG442_03485</name>
</gene>
<dbReference type="EMBL" id="CP109495">
    <property type="protein sequence ID" value="WUX50694.1"/>
    <property type="molecule type" value="Genomic_DNA"/>
</dbReference>
<evidence type="ECO:0000313" key="3">
    <source>
        <dbReference type="Proteomes" id="UP001432209"/>
    </source>
</evidence>